<dbReference type="InterPro" id="IPR012867">
    <property type="entry name" value="DUF1648"/>
</dbReference>
<reference evidence="3" key="1">
    <citation type="journal article" date="2014" name="Int. J. Syst. Evol. Microbiol.">
        <title>Complete genome sequence of Corynebacterium casei LMG S-19264T (=DSM 44701T), isolated from a smear-ripened cheese.</title>
        <authorList>
            <consortium name="US DOE Joint Genome Institute (JGI-PGF)"/>
            <person name="Walter F."/>
            <person name="Albersmeier A."/>
            <person name="Kalinowski J."/>
            <person name="Ruckert C."/>
        </authorList>
    </citation>
    <scope>NUCLEOTIDE SEQUENCE</scope>
    <source>
        <strain evidence="3">JCM 17251</strain>
    </source>
</reference>
<dbReference type="AlphaFoldDB" id="A0A918D0Q5"/>
<reference evidence="3" key="2">
    <citation type="submission" date="2020-09" db="EMBL/GenBank/DDBJ databases">
        <authorList>
            <person name="Sun Q."/>
            <person name="Ohkuma M."/>
        </authorList>
    </citation>
    <scope>NUCLEOTIDE SEQUENCE</scope>
    <source>
        <strain evidence="3">JCM 17251</strain>
    </source>
</reference>
<evidence type="ECO:0000256" key="1">
    <source>
        <dbReference type="SAM" id="Phobius"/>
    </source>
</evidence>
<protein>
    <recommendedName>
        <fullName evidence="2">DUF1648 domain-containing protein</fullName>
    </recommendedName>
</protein>
<accession>A0A918D0Q5</accession>
<dbReference type="Proteomes" id="UP000624041">
    <property type="component" value="Unassembled WGS sequence"/>
</dbReference>
<feature type="transmembrane region" description="Helical" evidence="1">
    <location>
        <begin position="52"/>
        <end position="72"/>
    </location>
</feature>
<feature type="transmembrane region" description="Helical" evidence="1">
    <location>
        <begin position="98"/>
        <end position="118"/>
    </location>
</feature>
<feature type="domain" description="DUF1648" evidence="2">
    <location>
        <begin position="20"/>
        <end position="61"/>
    </location>
</feature>
<proteinExistence type="predicted"/>
<evidence type="ECO:0000259" key="2">
    <source>
        <dbReference type="Pfam" id="PF07853"/>
    </source>
</evidence>
<feature type="transmembrane region" description="Helical" evidence="1">
    <location>
        <begin position="12"/>
        <end position="32"/>
    </location>
</feature>
<gene>
    <name evidence="3" type="ORF">GCM10007971_14190</name>
</gene>
<dbReference type="EMBL" id="BMOS01000008">
    <property type="protein sequence ID" value="GGN55423.1"/>
    <property type="molecule type" value="Genomic_DNA"/>
</dbReference>
<organism evidence="3 4">
    <name type="scientific">Oceanobacillus indicireducens</name>
    <dbReference type="NCBI Taxonomy" id="1004261"/>
    <lineage>
        <taxon>Bacteria</taxon>
        <taxon>Bacillati</taxon>
        <taxon>Bacillota</taxon>
        <taxon>Bacilli</taxon>
        <taxon>Bacillales</taxon>
        <taxon>Bacillaceae</taxon>
        <taxon>Oceanobacillus</taxon>
    </lineage>
</organism>
<dbReference type="RefSeq" id="WP_188856610.1">
    <property type="nucleotide sequence ID" value="NZ_BMOS01000008.1"/>
</dbReference>
<name>A0A918D0Q5_9BACI</name>
<keyword evidence="1" id="KW-1133">Transmembrane helix</keyword>
<keyword evidence="1" id="KW-0472">Membrane</keyword>
<feature type="transmembrane region" description="Helical" evidence="1">
    <location>
        <begin position="130"/>
        <end position="154"/>
    </location>
</feature>
<evidence type="ECO:0000313" key="4">
    <source>
        <dbReference type="Proteomes" id="UP000624041"/>
    </source>
</evidence>
<sequence>MRNKRFKITLSTISILLFGYHIFNLFYLWSDIPSQNAIHFTGKTPDNWGSKYILFVMPVLSILIWFLIGLLVKNPEKMNYANLTEANKEIQFARVGKVMLLIQNLGFIAFVMANEALLRNAAGLESAFPFAVSLFLLAICLIAPFYLLFWAFLLKY</sequence>
<keyword evidence="4" id="KW-1185">Reference proteome</keyword>
<keyword evidence="1" id="KW-0812">Transmembrane</keyword>
<comment type="caution">
    <text evidence="3">The sequence shown here is derived from an EMBL/GenBank/DDBJ whole genome shotgun (WGS) entry which is preliminary data.</text>
</comment>
<evidence type="ECO:0000313" key="3">
    <source>
        <dbReference type="EMBL" id="GGN55423.1"/>
    </source>
</evidence>
<dbReference type="Pfam" id="PF07853">
    <property type="entry name" value="DUF1648"/>
    <property type="match status" value="1"/>
</dbReference>